<feature type="non-terminal residue" evidence="2">
    <location>
        <position position="55"/>
    </location>
</feature>
<evidence type="ECO:0000256" key="1">
    <source>
        <dbReference type="SAM" id="SignalP"/>
    </source>
</evidence>
<sequence>MKKIRMMMAAALAILASCSTTKSGESTANPLSSKVIVAYVTSWSNIVPEPQYMTH</sequence>
<comment type="caution">
    <text evidence="2">The sequence shown here is derived from an EMBL/GenBank/DDBJ whole genome shotgun (WGS) entry which is preliminary data.</text>
</comment>
<proteinExistence type="predicted"/>
<reference evidence="2 3" key="1">
    <citation type="submission" date="2008-12" db="EMBL/GenBank/DDBJ databases">
        <authorList>
            <person name="Fulton L."/>
            <person name="Clifton S."/>
            <person name="Fulton B."/>
            <person name="Xu J."/>
            <person name="Minx P."/>
            <person name="Pepin K.H."/>
            <person name="Johnson M."/>
            <person name="Bhonagiri V."/>
            <person name="Nash W.E."/>
            <person name="Mardis E.R."/>
            <person name="Wilson R.K."/>
        </authorList>
    </citation>
    <scope>NUCLEOTIDE SEQUENCE [LARGE SCALE GENOMIC DNA]</scope>
    <source>
        <strain evidence="2 3">DSM 14838</strain>
    </source>
</reference>
<organism evidence="2 3">
    <name type="scientific">Bacteroides cellulosilyticus DSM 14838</name>
    <dbReference type="NCBI Taxonomy" id="537012"/>
    <lineage>
        <taxon>Bacteria</taxon>
        <taxon>Pseudomonadati</taxon>
        <taxon>Bacteroidota</taxon>
        <taxon>Bacteroidia</taxon>
        <taxon>Bacteroidales</taxon>
        <taxon>Bacteroidaceae</taxon>
        <taxon>Bacteroides</taxon>
    </lineage>
</organism>
<evidence type="ECO:0008006" key="4">
    <source>
        <dbReference type="Google" id="ProtNLM"/>
    </source>
</evidence>
<keyword evidence="1" id="KW-0732">Signal</keyword>
<protein>
    <recommendedName>
        <fullName evidence="4">ABC transporter substrate-binding protein</fullName>
    </recommendedName>
</protein>
<accession>E2NMT7</accession>
<reference evidence="2 3" key="2">
    <citation type="submission" date="2009-01" db="EMBL/GenBank/DDBJ databases">
        <title>Draft genome sequence of Bacteroides cellulosilyticus (DSM 14838).</title>
        <authorList>
            <person name="Sudarsanam P."/>
            <person name="Ley R."/>
            <person name="Guruge J."/>
            <person name="Turnbaugh P.J."/>
            <person name="Mahowald M."/>
            <person name="Liep D."/>
            <person name="Gordon J."/>
        </authorList>
    </citation>
    <scope>NUCLEOTIDE SEQUENCE [LARGE SCALE GENOMIC DNA]</scope>
    <source>
        <strain evidence="2 3">DSM 14838</strain>
    </source>
</reference>
<dbReference type="AlphaFoldDB" id="E2NMT7"/>
<dbReference type="EMBL" id="ACCH01000462">
    <property type="protein sequence ID" value="EEF86766.1"/>
    <property type="molecule type" value="Genomic_DNA"/>
</dbReference>
<evidence type="ECO:0000313" key="3">
    <source>
        <dbReference type="Proteomes" id="UP000003711"/>
    </source>
</evidence>
<feature type="signal peptide" evidence="1">
    <location>
        <begin position="1"/>
        <end position="28"/>
    </location>
</feature>
<feature type="chain" id="PRO_5003161621" description="ABC transporter substrate-binding protein" evidence="1">
    <location>
        <begin position="29"/>
        <end position="55"/>
    </location>
</feature>
<dbReference type="PROSITE" id="PS51257">
    <property type="entry name" value="PROKAR_LIPOPROTEIN"/>
    <property type="match status" value="1"/>
</dbReference>
<dbReference type="Proteomes" id="UP000003711">
    <property type="component" value="Unassembled WGS sequence"/>
</dbReference>
<name>E2NMT7_9BACE</name>
<dbReference type="HOGENOM" id="CLU_3036682_0_0_10"/>
<evidence type="ECO:0000313" key="2">
    <source>
        <dbReference type="EMBL" id="EEF86766.1"/>
    </source>
</evidence>
<gene>
    <name evidence="2" type="ORF">BACCELL_05632</name>
</gene>